<evidence type="ECO:0000256" key="7">
    <source>
        <dbReference type="ARBA" id="ARBA00022729"/>
    </source>
</evidence>
<dbReference type="PANTHER" id="PTHR11705:SF143">
    <property type="entry name" value="SLL0236 PROTEIN"/>
    <property type="match status" value="1"/>
</dbReference>
<protein>
    <recommendedName>
        <fullName evidence="16">Peptidase M14 domain-containing protein</fullName>
    </recommendedName>
</protein>
<dbReference type="Pfam" id="PF00246">
    <property type="entry name" value="Peptidase_M14"/>
    <property type="match status" value="1"/>
</dbReference>
<keyword evidence="13" id="KW-1015">Disulfide bond</keyword>
<keyword evidence="11" id="KW-0482">Metalloprotease</keyword>
<dbReference type="GO" id="GO:0004181">
    <property type="term" value="F:metallocarboxypeptidase activity"/>
    <property type="evidence" value="ECO:0007669"/>
    <property type="project" value="InterPro"/>
</dbReference>
<evidence type="ECO:0000256" key="10">
    <source>
        <dbReference type="ARBA" id="ARBA00023026"/>
    </source>
</evidence>
<feature type="region of interest" description="Disordered" evidence="15">
    <location>
        <begin position="379"/>
        <end position="401"/>
    </location>
</feature>
<dbReference type="AlphaFoldDB" id="A0AAU9XRS4"/>
<keyword evidence="7" id="KW-0732">Signal</keyword>
<dbReference type="PROSITE" id="PS52035">
    <property type="entry name" value="PEPTIDASE_M14"/>
    <property type="match status" value="1"/>
</dbReference>
<dbReference type="InterPro" id="IPR000834">
    <property type="entry name" value="Peptidase_M14"/>
</dbReference>
<dbReference type="EMBL" id="CALNXJ010000054">
    <property type="protein sequence ID" value="CAH3153874.1"/>
    <property type="molecule type" value="Genomic_DNA"/>
</dbReference>
<accession>A0AAU9XRS4</accession>
<gene>
    <name evidence="17" type="ORF">PMEA_00027316</name>
</gene>
<feature type="compositionally biased region" description="Basic residues" evidence="15">
    <location>
        <begin position="379"/>
        <end position="392"/>
    </location>
</feature>
<evidence type="ECO:0000256" key="1">
    <source>
        <dbReference type="ARBA" id="ARBA00001947"/>
    </source>
</evidence>
<name>A0AAU9XRS4_9CNID</name>
<evidence type="ECO:0000256" key="11">
    <source>
        <dbReference type="ARBA" id="ARBA00023049"/>
    </source>
</evidence>
<comment type="function">
    <text evidence="2">Extracellular metalloprotease that contributes to pathogenicity.</text>
</comment>
<evidence type="ECO:0000256" key="8">
    <source>
        <dbReference type="ARBA" id="ARBA00022801"/>
    </source>
</evidence>
<feature type="active site" description="Proton donor/acceptor" evidence="14">
    <location>
        <position position="324"/>
    </location>
</feature>
<dbReference type="FunFam" id="3.40.630.10:FF:000084">
    <property type="entry name" value="Carboxypeptidase B2"/>
    <property type="match status" value="1"/>
</dbReference>
<keyword evidence="5" id="KW-0645">Protease</keyword>
<dbReference type="GO" id="GO:0006508">
    <property type="term" value="P:proteolysis"/>
    <property type="evidence" value="ECO:0007669"/>
    <property type="project" value="UniProtKB-KW"/>
</dbReference>
<evidence type="ECO:0000256" key="12">
    <source>
        <dbReference type="ARBA" id="ARBA00023145"/>
    </source>
</evidence>
<dbReference type="SUPFAM" id="SSF53187">
    <property type="entry name" value="Zn-dependent exopeptidases"/>
    <property type="match status" value="1"/>
</dbReference>
<comment type="cofactor">
    <cofactor evidence="1">
        <name>Zn(2+)</name>
        <dbReference type="ChEBI" id="CHEBI:29105"/>
    </cofactor>
</comment>
<dbReference type="SMART" id="SM00631">
    <property type="entry name" value="Zn_pept"/>
    <property type="match status" value="1"/>
</dbReference>
<dbReference type="Gene3D" id="3.30.70.340">
    <property type="entry name" value="Metallocarboxypeptidase-like"/>
    <property type="match status" value="1"/>
</dbReference>
<feature type="non-terminal residue" evidence="17">
    <location>
        <position position="1"/>
    </location>
</feature>
<evidence type="ECO:0000259" key="16">
    <source>
        <dbReference type="PROSITE" id="PS52035"/>
    </source>
</evidence>
<keyword evidence="4" id="KW-0121">Carboxypeptidase</keyword>
<dbReference type="InterPro" id="IPR036990">
    <property type="entry name" value="M14A-like_propep"/>
</dbReference>
<sequence length="401" mass="46807">DVWKAPSQTGREVHIHVGPDSVEDFKAHLAELSLYKDTIAIDTREMIDNQDRCCHGNSDFDNCYHTLDEIHKEMYRLRSDHPSLASVVELGKSYEGRNMLGITVEIKQSRRKVKGLIFIACGIHAREWISPATCMYLIHQILNFSDRDEEIANMTKTFEWFFLPVFNVDGYEFTHKEDRLWRKNRRVFDSSLPADCIGVDLNRNFNNSKWGSDLNSHDTCSEQFSGESPFSEIESFNVAKYLTDRRSDLIAFFDFHSYGQLWMSPWGWREDRPSDYDEMKTLMRAATDAIYKTSGKNYIYDPTSGNSIDYTYDKLGVVHSYCVELRPGEEDRQGFFASACEIIQTGREILVAFRAITPILAKQTETVDKAIFRIRKNKRKKWKRREKNRRRKERNDDSNTG</sequence>
<dbReference type="InterPro" id="IPR003146">
    <property type="entry name" value="M14A_act_pep"/>
</dbReference>
<dbReference type="CDD" id="cd03860">
    <property type="entry name" value="M14_CP_A-B_like"/>
    <property type="match status" value="1"/>
</dbReference>
<keyword evidence="18" id="KW-1185">Reference proteome</keyword>
<evidence type="ECO:0000256" key="9">
    <source>
        <dbReference type="ARBA" id="ARBA00022833"/>
    </source>
</evidence>
<evidence type="ECO:0000256" key="15">
    <source>
        <dbReference type="SAM" id="MobiDB-lite"/>
    </source>
</evidence>
<evidence type="ECO:0000256" key="4">
    <source>
        <dbReference type="ARBA" id="ARBA00022645"/>
    </source>
</evidence>
<dbReference type="GO" id="GO:0008270">
    <property type="term" value="F:zinc ion binding"/>
    <property type="evidence" value="ECO:0007669"/>
    <property type="project" value="InterPro"/>
</dbReference>
<evidence type="ECO:0000256" key="2">
    <source>
        <dbReference type="ARBA" id="ARBA00003091"/>
    </source>
</evidence>
<keyword evidence="10" id="KW-0843">Virulence</keyword>
<evidence type="ECO:0000256" key="5">
    <source>
        <dbReference type="ARBA" id="ARBA00022670"/>
    </source>
</evidence>
<feature type="domain" description="Peptidase M14" evidence="16">
    <location>
        <begin position="63"/>
        <end position="360"/>
    </location>
</feature>
<keyword evidence="6" id="KW-0479">Metal-binding</keyword>
<evidence type="ECO:0000256" key="14">
    <source>
        <dbReference type="PROSITE-ProRule" id="PRU01379"/>
    </source>
</evidence>
<dbReference type="PANTHER" id="PTHR11705">
    <property type="entry name" value="PROTEASE FAMILY M14 CARBOXYPEPTIDASE A,B"/>
    <property type="match status" value="1"/>
</dbReference>
<evidence type="ECO:0000256" key="6">
    <source>
        <dbReference type="ARBA" id="ARBA00022723"/>
    </source>
</evidence>
<evidence type="ECO:0000256" key="13">
    <source>
        <dbReference type="ARBA" id="ARBA00023157"/>
    </source>
</evidence>
<dbReference type="Gene3D" id="3.40.630.10">
    <property type="entry name" value="Zn peptidases"/>
    <property type="match status" value="1"/>
</dbReference>
<keyword evidence="9" id="KW-0862">Zinc</keyword>
<comment type="similarity">
    <text evidence="3 14">Belongs to the peptidase M14 family.</text>
</comment>
<dbReference type="SUPFAM" id="SSF54897">
    <property type="entry name" value="Protease propeptides/inhibitors"/>
    <property type="match status" value="1"/>
</dbReference>
<comment type="caution">
    <text evidence="17">The sequence shown here is derived from an EMBL/GenBank/DDBJ whole genome shotgun (WGS) entry which is preliminary data.</text>
</comment>
<evidence type="ECO:0000313" key="18">
    <source>
        <dbReference type="Proteomes" id="UP001159428"/>
    </source>
</evidence>
<keyword evidence="12" id="KW-0865">Zymogen</keyword>
<dbReference type="GO" id="GO:0005615">
    <property type="term" value="C:extracellular space"/>
    <property type="evidence" value="ECO:0007669"/>
    <property type="project" value="TreeGrafter"/>
</dbReference>
<organism evidence="17 18">
    <name type="scientific">Pocillopora meandrina</name>
    <dbReference type="NCBI Taxonomy" id="46732"/>
    <lineage>
        <taxon>Eukaryota</taxon>
        <taxon>Metazoa</taxon>
        <taxon>Cnidaria</taxon>
        <taxon>Anthozoa</taxon>
        <taxon>Hexacorallia</taxon>
        <taxon>Scleractinia</taxon>
        <taxon>Astrocoeniina</taxon>
        <taxon>Pocilloporidae</taxon>
        <taxon>Pocillopora</taxon>
    </lineage>
</organism>
<dbReference type="PRINTS" id="PR00765">
    <property type="entry name" value="CRBOXYPTASEA"/>
</dbReference>
<evidence type="ECO:0000256" key="3">
    <source>
        <dbReference type="ARBA" id="ARBA00005988"/>
    </source>
</evidence>
<dbReference type="Proteomes" id="UP001159428">
    <property type="component" value="Unassembled WGS sequence"/>
</dbReference>
<keyword evidence="8" id="KW-0378">Hydrolase</keyword>
<evidence type="ECO:0000313" key="17">
    <source>
        <dbReference type="EMBL" id="CAH3153874.1"/>
    </source>
</evidence>
<dbReference type="Pfam" id="PF02244">
    <property type="entry name" value="Propep_M14"/>
    <property type="match status" value="1"/>
</dbReference>
<reference evidence="17 18" key="1">
    <citation type="submission" date="2022-05" db="EMBL/GenBank/DDBJ databases">
        <authorList>
            <consortium name="Genoscope - CEA"/>
            <person name="William W."/>
        </authorList>
    </citation>
    <scope>NUCLEOTIDE SEQUENCE [LARGE SCALE GENOMIC DNA]</scope>
</reference>
<proteinExistence type="inferred from homology"/>